<dbReference type="EMBL" id="LAZR01004881">
    <property type="protein sequence ID" value="KKN04746.1"/>
    <property type="molecule type" value="Genomic_DNA"/>
</dbReference>
<reference evidence="1" key="1">
    <citation type="journal article" date="2015" name="Nature">
        <title>Complex archaea that bridge the gap between prokaryotes and eukaryotes.</title>
        <authorList>
            <person name="Spang A."/>
            <person name="Saw J.H."/>
            <person name="Jorgensen S.L."/>
            <person name="Zaremba-Niedzwiedzka K."/>
            <person name="Martijn J."/>
            <person name="Lind A.E."/>
            <person name="van Eijk R."/>
            <person name="Schleper C."/>
            <person name="Guy L."/>
            <person name="Ettema T.J."/>
        </authorList>
    </citation>
    <scope>NUCLEOTIDE SEQUENCE</scope>
</reference>
<dbReference type="AlphaFoldDB" id="A0A0F9PUH7"/>
<gene>
    <name evidence="1" type="ORF">LCGC14_1094320</name>
</gene>
<sequence length="453" mass="49583">MRRIGQFILIGTLFLILAANMQATDSRKIVLTGAIYHELTPSGMVITSVDSLLNPIYMLDNPSFVNIDYDGAIYSGFGFAKMEPFGLPGVLGLQIGKRYGSYRNNIWSGPGQDINSLNGLVAPICDQTNVGVDGVNVTNINGVRSFGLYYALPLGNKLKAGFGLNYVGRGVSGNRINDPQSVSTEKEDSFKKKISTMMFRAGLGYTLKDNLNLAIDIGIGKPKYLYEYAIAEGSTADNEKASLSGTDMDANIRLDYTLNESTDFIANVNYLSYGGSLKVDPDTDTADDATTYKRAQKSIVFLAGPLFHGEGYNVGFQVGFMTDKSQEETSVETADTDSQKNNPSSSYFPVLRILAEKRLFKWFTMRASITYETSKEKTLTNPDTDPATEDWKTLSAQATSSLVPAFGFTINMKKGFFIEAYMYDTIFLRGPWFLTGNSSGPDLNMGVSLGVKL</sequence>
<organism evidence="1">
    <name type="scientific">marine sediment metagenome</name>
    <dbReference type="NCBI Taxonomy" id="412755"/>
    <lineage>
        <taxon>unclassified sequences</taxon>
        <taxon>metagenomes</taxon>
        <taxon>ecological metagenomes</taxon>
    </lineage>
</organism>
<proteinExistence type="predicted"/>
<comment type="caution">
    <text evidence="1">The sequence shown here is derived from an EMBL/GenBank/DDBJ whole genome shotgun (WGS) entry which is preliminary data.</text>
</comment>
<name>A0A0F9PUH7_9ZZZZ</name>
<evidence type="ECO:0000313" key="1">
    <source>
        <dbReference type="EMBL" id="KKN04746.1"/>
    </source>
</evidence>
<accession>A0A0F9PUH7</accession>
<protein>
    <submittedName>
        <fullName evidence="1">Uncharacterized protein</fullName>
    </submittedName>
</protein>